<evidence type="ECO:0000256" key="1">
    <source>
        <dbReference type="SAM" id="MobiDB-lite"/>
    </source>
</evidence>
<feature type="compositionally biased region" description="Basic and acidic residues" evidence="1">
    <location>
        <begin position="66"/>
        <end position="81"/>
    </location>
</feature>
<comment type="caution">
    <text evidence="2">The sequence shown here is derived from an EMBL/GenBank/DDBJ whole genome shotgun (WGS) entry which is preliminary data.</text>
</comment>
<evidence type="ECO:0000313" key="3">
    <source>
        <dbReference type="Proteomes" id="UP000320338"/>
    </source>
</evidence>
<organism evidence="2 3">
    <name type="scientific">Pseudonocardia hydrocarbonoxydans</name>
    <dbReference type="NCBI Taxonomy" id="76726"/>
    <lineage>
        <taxon>Bacteria</taxon>
        <taxon>Bacillati</taxon>
        <taxon>Actinomycetota</taxon>
        <taxon>Actinomycetes</taxon>
        <taxon>Pseudonocardiales</taxon>
        <taxon>Pseudonocardiaceae</taxon>
        <taxon>Pseudonocardia</taxon>
    </lineage>
</organism>
<sequence length="203" mass="21441">MSDPGNMTISARVPDRERPAAEGWCGRPRPGSGVVRGRPALPGPRVRGDGADPTRRPRCVRVARPARRDETGPGQDRDRSVVRPGSVGAIGEIGGDDRVELGGQQFPIGADEIGPGRGGVSRRPARVEQRPGGRGFDCRPVGCCGLECEVPDHVVALPVADPTDPARTQALICRCALSASVMLILRGFAFSAIGIRRVSTPAW</sequence>
<dbReference type="Proteomes" id="UP000320338">
    <property type="component" value="Unassembled WGS sequence"/>
</dbReference>
<dbReference type="EMBL" id="BJNG01000012">
    <property type="protein sequence ID" value="GEC18993.1"/>
    <property type="molecule type" value="Genomic_DNA"/>
</dbReference>
<keyword evidence="3" id="KW-1185">Reference proteome</keyword>
<feature type="compositionally biased region" description="Basic and acidic residues" evidence="1">
    <location>
        <begin position="46"/>
        <end position="55"/>
    </location>
</feature>
<protein>
    <submittedName>
        <fullName evidence="2">Uncharacterized protein</fullName>
    </submittedName>
</protein>
<dbReference type="AlphaFoldDB" id="A0A4Y3WJH0"/>
<accession>A0A4Y3WJH0</accession>
<feature type="compositionally biased region" description="Basic residues" evidence="1">
    <location>
        <begin position="56"/>
        <end position="65"/>
    </location>
</feature>
<reference evidence="2 3" key="1">
    <citation type="submission" date="2019-06" db="EMBL/GenBank/DDBJ databases">
        <title>Whole genome shotgun sequence of Pseudonocardia hydrocarbonoxydans NBRC 14498.</title>
        <authorList>
            <person name="Hosoyama A."/>
            <person name="Uohara A."/>
            <person name="Ohji S."/>
            <person name="Ichikawa N."/>
        </authorList>
    </citation>
    <scope>NUCLEOTIDE SEQUENCE [LARGE SCALE GENOMIC DNA]</scope>
    <source>
        <strain evidence="2 3">NBRC 14498</strain>
    </source>
</reference>
<proteinExistence type="predicted"/>
<name>A0A4Y3WJH0_9PSEU</name>
<evidence type="ECO:0000313" key="2">
    <source>
        <dbReference type="EMBL" id="GEC18993.1"/>
    </source>
</evidence>
<feature type="region of interest" description="Disordered" evidence="1">
    <location>
        <begin position="1"/>
        <end position="133"/>
    </location>
</feature>
<gene>
    <name evidence="2" type="ORF">PHY01_12760</name>
</gene>
<feature type="compositionally biased region" description="Low complexity" evidence="1">
    <location>
        <begin position="26"/>
        <end position="39"/>
    </location>
</feature>